<dbReference type="SUPFAM" id="SSF56988">
    <property type="entry name" value="Anthrax protective antigen"/>
    <property type="match status" value="1"/>
</dbReference>
<proteinExistence type="inferred from homology"/>
<name>A0ABR3BID8_9TREE</name>
<dbReference type="PRINTS" id="PR00133">
    <property type="entry name" value="GLHYDRLASE3"/>
</dbReference>
<keyword evidence="4" id="KW-0378">Hydrolase</keyword>
<comment type="similarity">
    <text evidence="2">Belongs to the glycosyl hydrolase 3 family.</text>
</comment>
<evidence type="ECO:0000256" key="2">
    <source>
        <dbReference type="ARBA" id="ARBA00005336"/>
    </source>
</evidence>
<dbReference type="Gene3D" id="2.60.40.10">
    <property type="entry name" value="Immunoglobulins"/>
    <property type="match status" value="1"/>
</dbReference>
<dbReference type="InterPro" id="IPR011658">
    <property type="entry name" value="PA14_dom"/>
</dbReference>
<dbReference type="InterPro" id="IPR026891">
    <property type="entry name" value="Fn3-like"/>
</dbReference>
<dbReference type="InterPro" id="IPR017853">
    <property type="entry name" value="GH"/>
</dbReference>
<dbReference type="InterPro" id="IPR036962">
    <property type="entry name" value="Glyco_hydro_3_N_sf"/>
</dbReference>
<evidence type="ECO:0000256" key="3">
    <source>
        <dbReference type="ARBA" id="ARBA00012744"/>
    </source>
</evidence>
<comment type="catalytic activity">
    <reaction evidence="1">
        <text>Hydrolysis of terminal, non-reducing beta-D-glucosyl residues with release of beta-D-glucose.</text>
        <dbReference type="EC" id="3.2.1.21"/>
    </reaction>
</comment>
<reference evidence="8" key="1">
    <citation type="submission" date="2015-01" db="EMBL/GenBank/DDBJ databases">
        <title>The Genome Sequence of Cryptococcus gattii MMRL2647.</title>
        <authorList>
            <consortium name="The Broad Institute Genomics Platform"/>
            <person name="Cuomo C."/>
            <person name="Litvintseva A."/>
            <person name="Chen Y."/>
            <person name="Heitman J."/>
            <person name="Sun S."/>
            <person name="Springer D."/>
            <person name="Dromer F."/>
            <person name="Young S."/>
            <person name="Zeng Q."/>
            <person name="Gargeya S."/>
            <person name="Abouelleil A."/>
            <person name="Alvarado L."/>
            <person name="Chapman S.B."/>
            <person name="Gainer-Dewar J."/>
            <person name="Goldberg J."/>
            <person name="Griggs A."/>
            <person name="Gujja S."/>
            <person name="Hansen M."/>
            <person name="Howarth C."/>
            <person name="Imamovic A."/>
            <person name="Larimer J."/>
            <person name="Murphy C."/>
            <person name="Naylor J."/>
            <person name="Pearson M."/>
            <person name="Priest M."/>
            <person name="Roberts A."/>
            <person name="Saif S."/>
            <person name="Shea T."/>
            <person name="Sykes S."/>
            <person name="Wortman J."/>
            <person name="Nusbaum C."/>
            <person name="Birren B."/>
        </authorList>
    </citation>
    <scope>NUCLEOTIDE SEQUENCE [LARGE SCALE GENOMIC DNA]</scope>
    <source>
        <strain evidence="8">IND107</strain>
    </source>
</reference>
<feature type="domain" description="PA14" evidence="6">
    <location>
        <begin position="397"/>
        <end position="549"/>
    </location>
</feature>
<dbReference type="Pfam" id="PF00933">
    <property type="entry name" value="Glyco_hydro_3"/>
    <property type="match status" value="1"/>
</dbReference>
<evidence type="ECO:0000313" key="7">
    <source>
        <dbReference type="EMBL" id="KAL0240456.1"/>
    </source>
</evidence>
<evidence type="ECO:0000259" key="6">
    <source>
        <dbReference type="PROSITE" id="PS51820"/>
    </source>
</evidence>
<evidence type="ECO:0000256" key="5">
    <source>
        <dbReference type="ARBA" id="ARBA00023295"/>
    </source>
</evidence>
<dbReference type="EMBL" id="ATAM02000014">
    <property type="protein sequence ID" value="KAL0240456.1"/>
    <property type="molecule type" value="Genomic_DNA"/>
</dbReference>
<dbReference type="RefSeq" id="XP_066610955.1">
    <property type="nucleotide sequence ID" value="XM_066761130.1"/>
</dbReference>
<dbReference type="SUPFAM" id="SSF51445">
    <property type="entry name" value="(Trans)glycosidases"/>
    <property type="match status" value="1"/>
</dbReference>
<keyword evidence="5" id="KW-0326">Glycosidase</keyword>
<dbReference type="InterPro" id="IPR013783">
    <property type="entry name" value="Ig-like_fold"/>
</dbReference>
<evidence type="ECO:0000313" key="8">
    <source>
        <dbReference type="Proteomes" id="UP000054399"/>
    </source>
</evidence>
<dbReference type="SUPFAM" id="SSF52279">
    <property type="entry name" value="Beta-D-glucan exohydrolase, C-terminal domain"/>
    <property type="match status" value="1"/>
</dbReference>
<dbReference type="InterPro" id="IPR050288">
    <property type="entry name" value="Cellulose_deg_GH3"/>
</dbReference>
<keyword evidence="8" id="KW-1185">Reference proteome</keyword>
<dbReference type="Gene3D" id="3.20.20.300">
    <property type="entry name" value="Glycoside hydrolase, family 3, N-terminal domain"/>
    <property type="match status" value="1"/>
</dbReference>
<dbReference type="SMART" id="SM01217">
    <property type="entry name" value="Fn3_like"/>
    <property type="match status" value="1"/>
</dbReference>
<dbReference type="Pfam" id="PF14310">
    <property type="entry name" value="Fn3-like"/>
    <property type="match status" value="1"/>
</dbReference>
<dbReference type="PANTHER" id="PTHR42715:SF3">
    <property type="entry name" value="BETA-GLUCOSIDASE B-RELATED"/>
    <property type="match status" value="1"/>
</dbReference>
<dbReference type="Gene3D" id="2.60.120.260">
    <property type="entry name" value="Galactose-binding domain-like"/>
    <property type="match status" value="1"/>
</dbReference>
<dbReference type="InterPro" id="IPR002772">
    <property type="entry name" value="Glyco_hydro_3_C"/>
</dbReference>
<dbReference type="PANTHER" id="PTHR42715">
    <property type="entry name" value="BETA-GLUCOSIDASE"/>
    <property type="match status" value="1"/>
</dbReference>
<organism evidence="7 8">
    <name type="scientific">Cryptococcus tetragattii IND107</name>
    <dbReference type="NCBI Taxonomy" id="1296105"/>
    <lineage>
        <taxon>Eukaryota</taxon>
        <taxon>Fungi</taxon>
        <taxon>Dikarya</taxon>
        <taxon>Basidiomycota</taxon>
        <taxon>Agaricomycotina</taxon>
        <taxon>Tremellomycetes</taxon>
        <taxon>Tremellales</taxon>
        <taxon>Cryptococcaceae</taxon>
        <taxon>Cryptococcus</taxon>
        <taxon>Cryptococcus gattii species complex</taxon>
    </lineage>
</organism>
<reference evidence="7 8" key="2">
    <citation type="submission" date="2024-01" db="EMBL/GenBank/DDBJ databases">
        <title>Comparative genomics of Cryptococcus and Kwoniella reveals pathogenesis evolution and contrasting modes of karyotype evolution via chromosome fusion or intercentromeric recombination.</title>
        <authorList>
            <person name="Coelho M.A."/>
            <person name="David-Palma M."/>
            <person name="Shea T."/>
            <person name="Bowers K."/>
            <person name="Mcginley-Smith S."/>
            <person name="Mohammad A.W."/>
            <person name="Gnirke A."/>
            <person name="Yurkov A.M."/>
            <person name="Nowrousian M."/>
            <person name="Sun S."/>
            <person name="Cuomo C.A."/>
            <person name="Heitman J."/>
        </authorList>
    </citation>
    <scope>NUCLEOTIDE SEQUENCE [LARGE SCALE GENOMIC DNA]</scope>
    <source>
        <strain evidence="7 8">IND107</strain>
    </source>
</reference>
<accession>A0ABR3BID8</accession>
<comment type="caution">
    <text evidence="7">The sequence shown here is derived from an EMBL/GenBank/DDBJ whole genome shotgun (WGS) entry which is preliminary data.</text>
</comment>
<protein>
    <recommendedName>
        <fullName evidence="3">beta-glucosidase</fullName>
        <ecNumber evidence="3">3.2.1.21</ecNumber>
    </recommendedName>
</protein>
<evidence type="ECO:0000256" key="1">
    <source>
        <dbReference type="ARBA" id="ARBA00000448"/>
    </source>
</evidence>
<dbReference type="GeneID" id="91993563"/>
<gene>
    <name evidence="7" type="ORF">I308_106708</name>
</gene>
<dbReference type="EC" id="3.2.1.21" evidence="3"/>
<dbReference type="PROSITE" id="PS51820">
    <property type="entry name" value="PA14"/>
    <property type="match status" value="1"/>
</dbReference>
<dbReference type="InterPro" id="IPR001764">
    <property type="entry name" value="Glyco_hydro_3_N"/>
</dbReference>
<dbReference type="InterPro" id="IPR037524">
    <property type="entry name" value="PA14/GLEYA"/>
</dbReference>
<dbReference type="Gene3D" id="3.40.50.1700">
    <property type="entry name" value="Glycoside hydrolase family 3 C-terminal domain"/>
    <property type="match status" value="1"/>
</dbReference>
<dbReference type="Pfam" id="PF01915">
    <property type="entry name" value="Glyco_hydro_3_C"/>
    <property type="match status" value="1"/>
</dbReference>
<dbReference type="Proteomes" id="UP000054399">
    <property type="component" value="Unassembled WGS sequence"/>
</dbReference>
<evidence type="ECO:0000256" key="4">
    <source>
        <dbReference type="ARBA" id="ARBA00022801"/>
    </source>
</evidence>
<dbReference type="Pfam" id="PF07691">
    <property type="entry name" value="PA14"/>
    <property type="match status" value="1"/>
</dbReference>
<sequence length="833" mass="90189">MSGDFDIESIVDQLTLEEACALTHGQDFWRLNGVPRLGVPAGLKITDGPNGARGEDFVGGCTSALFPAGSSLGASFDVKSAIKVGEALARECRSKSAVALLGPTVNIHRHPTGGRNFESYSEDPYLSGVMASGYIQGLQGAGIASVTKHFVCNDSETDRRTVDIIVGEQALREIYLRPFQIAFERAGPRGIMTSYNKVNGRYPGESQRLLESVVRGEWGVEDLTVMSDWWGTYSVRPAIMAGLDLEMPDSFHRGNGKLLAAAQDDENLAKAVFDRARNVLRMIKRAGGYSLEPERPEVAEDIPETRQLIREVGAEGMALLKNTGVLPLSPKTKTVVAGTYATVALAHGGGSASLDAHRKITPAEGLREAMDEVVVVPGPVPYLYLPLPQSDVFSSSGGVGTCKVDFYNPGGNLVDSRTLTTTFLTALDRYPKNLVAGWTAKMSFKLLPKTTGTHTLAVASPSSAKLSVNGQYVCETDPDPARRDDFMQLAFHKCCVNTTYTFEAGKEYDVVIDYVSTEELFYSTACALNGIRFGYLEYTDDDAAIQSAVKIAEEVGTVVACVGHGSDYETEGFDRDDISLLGKQNAFVQALADSSAKVIVVVFAGSPIAMPWLDAVEAVVYGWFPGQELGHSLADILTGKINPSGRLPVTFPKVIEDSPAFGNFPGVNEIIKYEEGVFVGYRHYSSRQIPTLYPFGFGLSYTNFKVTDMALRNAESFGPGKKIEISVKITNTGSTAGRHTVLLFAQPPAAEDRPTLSLVDFVKSLELKPQESQILTMAVGGEAFSVWEGSEAGSWVVKEGKYSLQIRDNAEARPMQSAEVRIRQGWKWHGLHA</sequence>
<dbReference type="InterPro" id="IPR036881">
    <property type="entry name" value="Glyco_hydro_3_C_sf"/>
</dbReference>